<dbReference type="SUPFAM" id="SSF55469">
    <property type="entry name" value="FMN-dependent nitroreductase-like"/>
    <property type="match status" value="1"/>
</dbReference>
<keyword evidence="5" id="KW-1185">Reference proteome</keyword>
<dbReference type="Proteomes" id="UP000192360">
    <property type="component" value="Unassembled WGS sequence"/>
</dbReference>
<proteinExistence type="inferred from homology"/>
<name>A0A1W1YK04_9FLAO</name>
<comment type="similarity">
    <text evidence="1">Belongs to the nitroreductase family.</text>
</comment>
<reference evidence="4 5" key="1">
    <citation type="submission" date="2017-04" db="EMBL/GenBank/DDBJ databases">
        <authorList>
            <person name="Afonso C.L."/>
            <person name="Miller P.J."/>
            <person name="Scott M.A."/>
            <person name="Spackman E."/>
            <person name="Goraichik I."/>
            <person name="Dimitrov K.M."/>
            <person name="Suarez D.L."/>
            <person name="Swayne D.E."/>
        </authorList>
    </citation>
    <scope>NUCLEOTIDE SEQUENCE [LARGE SCALE GENOMIC DNA]</scope>
    <source>
        <strain evidence="4 5">DSM 21164</strain>
    </source>
</reference>
<evidence type="ECO:0000256" key="1">
    <source>
        <dbReference type="ARBA" id="ARBA00007118"/>
    </source>
</evidence>
<organism evidence="4 5">
    <name type="scientific">Cellulophaga tyrosinoxydans</name>
    <dbReference type="NCBI Taxonomy" id="504486"/>
    <lineage>
        <taxon>Bacteria</taxon>
        <taxon>Pseudomonadati</taxon>
        <taxon>Bacteroidota</taxon>
        <taxon>Flavobacteriia</taxon>
        <taxon>Flavobacteriales</taxon>
        <taxon>Flavobacteriaceae</taxon>
        <taxon>Cellulophaga</taxon>
    </lineage>
</organism>
<dbReference type="GO" id="GO:0016491">
    <property type="term" value="F:oxidoreductase activity"/>
    <property type="evidence" value="ECO:0007669"/>
    <property type="project" value="UniProtKB-KW"/>
</dbReference>
<dbReference type="PANTHER" id="PTHR43673">
    <property type="entry name" value="NAD(P)H NITROREDUCTASE YDGI-RELATED"/>
    <property type="match status" value="1"/>
</dbReference>
<dbReference type="InterPro" id="IPR000415">
    <property type="entry name" value="Nitroreductase-like"/>
</dbReference>
<dbReference type="PANTHER" id="PTHR43673:SF10">
    <property type="entry name" value="NADH DEHYDROGENASE_NAD(P)H NITROREDUCTASE XCC3605-RELATED"/>
    <property type="match status" value="1"/>
</dbReference>
<dbReference type="OrthoDB" id="9809288at2"/>
<sequence>MTAPEQVQLENIADCDYEIFALLKQRYSPRTFKEEKIKKQHLNQLFEAARWAASSNNLQPWRFLYAEQNTDAYEKIVSCLSEENKKWASKAPLLMLSIFKQTNPDGKENFHALHDLGLSLGNMTMQAQYMGIALHHMAGVDWKKAQELFHISNDYHVTTAIAVGYYGGELDKLSEELQIEEMKERKRMQQSEFAFMNKWPD</sequence>
<gene>
    <name evidence="4" type="ORF">SAMN05660703_0566</name>
</gene>
<dbReference type="Gene3D" id="3.40.109.10">
    <property type="entry name" value="NADH Oxidase"/>
    <property type="match status" value="1"/>
</dbReference>
<dbReference type="STRING" id="504486.SAMN05660703_0566"/>
<feature type="domain" description="Nitroreductase" evidence="3">
    <location>
        <begin position="23"/>
        <end position="165"/>
    </location>
</feature>
<evidence type="ECO:0000313" key="5">
    <source>
        <dbReference type="Proteomes" id="UP000192360"/>
    </source>
</evidence>
<dbReference type="CDD" id="cd02138">
    <property type="entry name" value="TdsD-like"/>
    <property type="match status" value="1"/>
</dbReference>
<accession>A0A1W1YK04</accession>
<dbReference type="Pfam" id="PF00881">
    <property type="entry name" value="Nitroreductase"/>
    <property type="match status" value="1"/>
</dbReference>
<evidence type="ECO:0000313" key="4">
    <source>
        <dbReference type="EMBL" id="SMC36466.1"/>
    </source>
</evidence>
<dbReference type="EMBL" id="FWXO01000001">
    <property type="protein sequence ID" value="SMC36466.1"/>
    <property type="molecule type" value="Genomic_DNA"/>
</dbReference>
<dbReference type="RefSeq" id="WP_084059870.1">
    <property type="nucleotide sequence ID" value="NZ_FWXO01000001.1"/>
</dbReference>
<dbReference type="AlphaFoldDB" id="A0A1W1YK04"/>
<evidence type="ECO:0000259" key="3">
    <source>
        <dbReference type="Pfam" id="PF00881"/>
    </source>
</evidence>
<protein>
    <submittedName>
        <fullName evidence="4">Nitroreductase</fullName>
    </submittedName>
</protein>
<evidence type="ECO:0000256" key="2">
    <source>
        <dbReference type="ARBA" id="ARBA00023002"/>
    </source>
</evidence>
<dbReference type="InterPro" id="IPR029479">
    <property type="entry name" value="Nitroreductase"/>
</dbReference>
<keyword evidence="2" id="KW-0560">Oxidoreductase</keyword>